<evidence type="ECO:0000259" key="14">
    <source>
        <dbReference type="PROSITE" id="PS50966"/>
    </source>
</evidence>
<dbReference type="GO" id="GO:0004965">
    <property type="term" value="F:G protein-coupled GABA receptor activity"/>
    <property type="evidence" value="ECO:0007669"/>
    <property type="project" value="InterPro"/>
</dbReference>
<evidence type="ECO:0000256" key="1">
    <source>
        <dbReference type="ARBA" id="ARBA00004370"/>
    </source>
</evidence>
<keyword evidence="9" id="KW-0479">Metal-binding</keyword>
<evidence type="ECO:0000256" key="10">
    <source>
        <dbReference type="SAM" id="MobiDB-lite"/>
    </source>
</evidence>
<keyword evidence="5 11" id="KW-0472">Membrane</keyword>
<evidence type="ECO:0000256" key="4">
    <source>
        <dbReference type="ARBA" id="ARBA00023040"/>
    </source>
</evidence>
<keyword evidence="9" id="KW-0863">Zinc-finger</keyword>
<dbReference type="InterPro" id="IPR028082">
    <property type="entry name" value="Peripla_BP_I"/>
</dbReference>
<protein>
    <submittedName>
        <fullName evidence="15">Gabbr1 protein</fullName>
    </submittedName>
</protein>
<evidence type="ECO:0000256" key="7">
    <source>
        <dbReference type="ARBA" id="ARBA00023180"/>
    </source>
</evidence>
<dbReference type="GO" id="GO:0008270">
    <property type="term" value="F:zinc ion binding"/>
    <property type="evidence" value="ECO:0007669"/>
    <property type="project" value="UniProtKB-KW"/>
</dbReference>
<feature type="compositionally biased region" description="Basic and acidic residues" evidence="10">
    <location>
        <begin position="637"/>
        <end position="653"/>
    </location>
</feature>
<dbReference type="GO" id="GO:0038039">
    <property type="term" value="C:G protein-coupled receptor heterodimeric complex"/>
    <property type="evidence" value="ECO:0007669"/>
    <property type="project" value="TreeGrafter"/>
</dbReference>
<feature type="transmembrane region" description="Helical" evidence="11">
    <location>
        <begin position="3376"/>
        <end position="3400"/>
    </location>
</feature>
<comment type="subcellular location">
    <subcellularLocation>
        <location evidence="1">Membrane</location>
    </subcellularLocation>
</comment>
<dbReference type="Proteomes" id="UP000604046">
    <property type="component" value="Unassembled WGS sequence"/>
</dbReference>
<dbReference type="GO" id="GO:0007214">
    <property type="term" value="P:gamma-aminobutyric acid signaling pathway"/>
    <property type="evidence" value="ECO:0007669"/>
    <property type="project" value="TreeGrafter"/>
</dbReference>
<dbReference type="InterPro" id="IPR001828">
    <property type="entry name" value="ANF_lig-bd_rcpt"/>
</dbReference>
<keyword evidence="7" id="KW-0325">Glycoprotein</keyword>
<organism evidence="15 16">
    <name type="scientific">Symbiodinium natans</name>
    <dbReference type="NCBI Taxonomy" id="878477"/>
    <lineage>
        <taxon>Eukaryota</taxon>
        <taxon>Sar</taxon>
        <taxon>Alveolata</taxon>
        <taxon>Dinophyceae</taxon>
        <taxon>Suessiales</taxon>
        <taxon>Symbiodiniaceae</taxon>
        <taxon>Symbiodinium</taxon>
    </lineage>
</organism>
<feature type="signal peptide" evidence="12">
    <location>
        <begin position="1"/>
        <end position="19"/>
    </location>
</feature>
<feature type="chain" id="PRO_5032978369" evidence="12">
    <location>
        <begin position="20"/>
        <end position="3418"/>
    </location>
</feature>
<keyword evidence="8" id="KW-0807">Transducer</keyword>
<dbReference type="InterPro" id="IPR007527">
    <property type="entry name" value="Znf_SWIM"/>
</dbReference>
<feature type="region of interest" description="Disordered" evidence="10">
    <location>
        <begin position="634"/>
        <end position="668"/>
    </location>
</feature>
<name>A0A812L4S6_9DINO</name>
<keyword evidence="4" id="KW-0297">G-protein coupled receptor</keyword>
<keyword evidence="6" id="KW-0675">Receptor</keyword>
<gene>
    <name evidence="15" type="primary">Gabbr1</name>
    <name evidence="15" type="ORF">SNAT2548_LOCUS10732</name>
</gene>
<evidence type="ECO:0000256" key="9">
    <source>
        <dbReference type="PROSITE-ProRule" id="PRU00325"/>
    </source>
</evidence>
<feature type="domain" description="SWIM-type" evidence="14">
    <location>
        <begin position="1822"/>
        <end position="1865"/>
    </location>
</feature>
<keyword evidence="9" id="KW-0862">Zinc</keyword>
<dbReference type="SUPFAM" id="SSF53822">
    <property type="entry name" value="Periplasmic binding protein-like I"/>
    <property type="match status" value="1"/>
</dbReference>
<dbReference type="PANTHER" id="PTHR10519">
    <property type="entry name" value="GABA-B RECEPTOR"/>
    <property type="match status" value="1"/>
</dbReference>
<keyword evidence="3 11" id="KW-1133">Transmembrane helix</keyword>
<dbReference type="OrthoDB" id="448410at2759"/>
<dbReference type="EMBL" id="CAJNDS010000902">
    <property type="protein sequence ID" value="CAE7240149.1"/>
    <property type="molecule type" value="Genomic_DNA"/>
</dbReference>
<evidence type="ECO:0000256" key="5">
    <source>
        <dbReference type="ARBA" id="ARBA00023136"/>
    </source>
</evidence>
<keyword evidence="16" id="KW-1185">Reference proteome</keyword>
<evidence type="ECO:0000256" key="11">
    <source>
        <dbReference type="SAM" id="Phobius"/>
    </source>
</evidence>
<keyword evidence="12" id="KW-0732">Signal</keyword>
<evidence type="ECO:0000259" key="13">
    <source>
        <dbReference type="PROSITE" id="PS50030"/>
    </source>
</evidence>
<comment type="caution">
    <text evidence="15">The sequence shown here is derived from an EMBL/GenBank/DDBJ whole genome shotgun (WGS) entry which is preliminary data.</text>
</comment>
<dbReference type="PROSITE" id="PS50030">
    <property type="entry name" value="UBA"/>
    <property type="match status" value="1"/>
</dbReference>
<evidence type="ECO:0000313" key="16">
    <source>
        <dbReference type="Proteomes" id="UP000604046"/>
    </source>
</evidence>
<dbReference type="Gene3D" id="3.40.50.2300">
    <property type="match status" value="4"/>
</dbReference>
<evidence type="ECO:0000313" key="15">
    <source>
        <dbReference type="EMBL" id="CAE7240149.1"/>
    </source>
</evidence>
<reference evidence="15" key="1">
    <citation type="submission" date="2021-02" db="EMBL/GenBank/DDBJ databases">
        <authorList>
            <person name="Dougan E. K."/>
            <person name="Rhodes N."/>
            <person name="Thang M."/>
            <person name="Chan C."/>
        </authorList>
    </citation>
    <scope>NUCLEOTIDE SEQUENCE</scope>
</reference>
<accession>A0A812L4S6</accession>
<feature type="region of interest" description="Disordered" evidence="10">
    <location>
        <begin position="1001"/>
        <end position="1053"/>
    </location>
</feature>
<proteinExistence type="predicted"/>
<dbReference type="PROSITE" id="PS50966">
    <property type="entry name" value="ZF_SWIM"/>
    <property type="match status" value="1"/>
</dbReference>
<dbReference type="PANTHER" id="PTHR10519:SF20">
    <property type="entry name" value="G-PROTEIN COUPLED RECEPTOR 156-RELATED"/>
    <property type="match status" value="1"/>
</dbReference>
<dbReference type="InterPro" id="IPR009060">
    <property type="entry name" value="UBA-like_sf"/>
</dbReference>
<dbReference type="PROSITE" id="PS51257">
    <property type="entry name" value="PROKAR_LIPOPROTEIN"/>
    <property type="match status" value="1"/>
</dbReference>
<evidence type="ECO:0000256" key="2">
    <source>
        <dbReference type="ARBA" id="ARBA00022692"/>
    </source>
</evidence>
<dbReference type="InterPro" id="IPR002455">
    <property type="entry name" value="GPCR3_GABA-B"/>
</dbReference>
<keyword evidence="2 11" id="KW-0812">Transmembrane</keyword>
<feature type="compositionally biased region" description="Low complexity" evidence="10">
    <location>
        <begin position="1030"/>
        <end position="1046"/>
    </location>
</feature>
<evidence type="ECO:0000256" key="6">
    <source>
        <dbReference type="ARBA" id="ARBA00023170"/>
    </source>
</evidence>
<feature type="domain" description="UBA" evidence="13">
    <location>
        <begin position="259"/>
        <end position="303"/>
    </location>
</feature>
<evidence type="ECO:0000256" key="8">
    <source>
        <dbReference type="ARBA" id="ARBA00023224"/>
    </source>
</evidence>
<evidence type="ECO:0000256" key="3">
    <source>
        <dbReference type="ARBA" id="ARBA00022989"/>
    </source>
</evidence>
<evidence type="ECO:0000256" key="12">
    <source>
        <dbReference type="SAM" id="SignalP"/>
    </source>
</evidence>
<dbReference type="InterPro" id="IPR015940">
    <property type="entry name" value="UBA"/>
</dbReference>
<dbReference type="SUPFAM" id="SSF46934">
    <property type="entry name" value="UBA-like"/>
    <property type="match status" value="1"/>
</dbReference>
<dbReference type="Pfam" id="PF01094">
    <property type="entry name" value="ANF_receptor"/>
    <property type="match status" value="1"/>
</dbReference>
<sequence>MRSVIMLSLLSGCACTFLAAPPLPPSTSHLPPRAPLSGHGLRAGRELPLCAHILPLLPINRRGRLTGPGRGRLCSGKQQTSDIYADLLLALFQSCVEPNAGMGDCFFLALEASTKSSPEDVRDMVCTWLRTSGLRHPSSRNASSLLAGGVVDEWDVDAVVQSLPHAFPHGLCVLHAPDRCCVYYEPHKLPRLLPWTSDQLFDILQWCTAALLYTEEAGPDSGPGHFEKVCLDWLPMRGRPCSVSIAGSSVTGVVRLRGGMDSRDRPTQLQQLAAMGIPVALARTALQRFPDNLDAAADWATSSAARHVRLRTAWPREAPASSSPGLPPRSLERDAFVVDEDAVDTVPHHSLALPATRSASLSSELDSGPEDRAGLPDAGAIPLAQIPPPMSQPDFTNDASAEVYHYFKMVAAAPLEVSCSMEFWSRIPLYSQYICARSLKDVVSETLESVEASRCLDLSVEAAGELDRHLGLTSLLPLAVMAAYLHHGAGMPDVFVYDLFMACLASCQNRQVSIALYADKSHRFKTKARWWACPTGDPNAGKSPTCSLVLECFERCVHNHRDVFYDDDHWTGVGNNGRIQERLRKLSGVLLLIGPEAKPILDPKFPSAGTTDVGKFLDVTRWLESANGGKFEWGTGAEEKQVRSRAQKVEHANSSRPVPAAGSMAPPDPVEPTSLRAQFDELLQSFGELPASTVDQVRAFREQLPSQPPGTQLQPLVFNTTNVNLCLYQQYNLLKKWWAPTEANHECGFSARIIMTPTQRAIVDKSTDLLDSRPAEALMQHCWFRAAQRWGPQVQRRDWLWTTSTEAQRAVRELYYGLHEISQREGWRSATKSSLGKMEYHVPANALLVALCENVFSDSEGQSVSDHALKCGMYHFARRVVLSCVVVDTEASQCRGSRDVGGSKGSEQKSDAVRILLACTKDPITMTDISQKVASLRGQEQYQARLSALTRLQTLGCGQLRETRRRPGQSCMDVAFYRNPLSPQIATLLSVLGVPSTAWPSSSHAPALPSLPPMSGAGRGMKRPAAKAVAGRPAPKAKASAKRPAGQLSRTTGATTKWYRNMTDSHVKELTCSRARCPTAGNITAVLQAAVEGHQGTPDTPLPAKIAAYPMFREGSFKLRCQDCKPKTCAWTGFAVYIEASREVEVWVSASSEHGEPREAQSKRGRKRKHEVRFSEFLGGWKHGGAAWSGKNLQQQVKQFFLTKPPREAMRVQTRLCRLKNKMYLRCTFQCNSHETTSGVQCPWQGEAEYDIEGRKIRITGDHPEKHAANVRKTASGISTAQLRLLQSQPGGLCGGDAYDILCNPRAAGPGSPLPSPPKKSFLVGWAKRRNAKLKTKKKPRAELWEEKDFHAFVARLKAATDRPDFDNRTFDGLLPVDFVIDGVNTCIPLLCPTLIKETFARLSNPEYVKLCLDGTYRLLFGNYAVLTVGVLSKHWSQWSKESPHKPCASTFNEVGFAIAHKESEQSYSSVVSAIYKVAEEVGAPATLDAVRQWHADMHLGIRKARERMAAGAVAVDDWAHVVGTTAPHGMGGIRKLLAERLQGVDVAEKSRRLKFIMSWVYASRTLPARLFHVVWQSLLKVMHNEWGCHEAAAATADHYLCEEGDERGRFFTARWRACYDRLQPGSACGSAPQESWHKHVLKRVTDGHSIRTPDALAEDLQTIVRSRLQFLRTENPVLHDWPGSDASVDLTCLSDDAALGVKGRTCAQTLLAQSPWQTWLDSEGTSWFFFPRSLLKKDDAASAPKVPKYVHRAVEPLPPDTVRLMAEAFSARDEAHLRSALQSLGVTKTERGAAEICDWPRAKEIFGRWTLVAVGPHAERYWKSVPGERATNAGNIHSRGLCSCHEAALHGPCEHLYAALLHLQQPQLSSKVCMAPRKKAGRPPGAALLRSDKPQGRTLPGPCVVAPAATASPSHSAIPEDVLSVLSVVCPEAVLPVRAGRLQALGILSLEDLKLLSERHLRQDAGFSLPEALKLLQLLHPNQPSSTTAKAKTSAVGALRPVAAKAAAKRSVPTTPSLTSQVMTNVMAGTDPAAWSLTHRQAPAAQEVVRQAPVRTAEDQALLASLSHDILWEMAWDSRGAASSARPKGPGNFPTLRSLANHFGVKADARVTTIAALLDLARQHSPLGQQVGRSKLPQAHVPASPARSDLTEHVGRFGFVRESENPRFLLNQPRTLISFSVLSRPTMAALTLQEDDGPNQAFRAAVANPEQINVIDWKPYGPSYGALASFLSTGIMQDGSLLGVFCTQMPPESKPIEVSEMEPVLATVADTVATAVSYYKTGVGTCNPILSPTSWEIALEQLSRLEYKFQKVETEYALLSNGYSQSWLNISVQGLEEQKQFTETESSKLELVAAMWAFKQAWDKYRDTNAERLLSLQIAYILLNPFPLGQKDQLDAAEGSEEYHQVHRQYHPVYRAILYERNFYDIFFLDLGGNCIYSVYKELDYATNFRADGPGEWKDSGLGEAFRAAVRNPDGINVIDWKPYGPSYGALASFLSTGIRRFGELIGVFCTQLPPEFTPRNSTAKLHDTLMEMNDLFIKFKYGAPSEQIQPPSTQQISWKLFNASDRWNLLSPQLAADNPNQQTLAIFLDSSAGFMEESKELNEAVLDISYRQQPSIYGAKIQLASQQLSLLQHMQRDCVLIALGGYDALRGKMADLMVAFESNFGILEDGNVHARRLLDRGRSLAVTSIPATDSFEGDAALRAARESWTSAKPVVQAFINSASSTAADLKTVVETMDGVLESTMAAANYFSTTTRTTTMLTLEILAPMPLTGAWAGGQTFRLAARLAEGIINEDQVILPGYRLSHAIFDDSCDPSVGSDVVVSAVSAKDTYVAIAGMGCDTVCRQVSSLAVSMKLPFLSYECASADFTDTGAYPALARMGTVTTPVLKVVEELKKQYAWSNVFVVSGDPAKYELEAEGVLTELRAMGLSGQYLSADEADFNEIKTVMGTIKAQTKGQDRVIFFLGEETYYRKLICASILQQLATGIVWLSKGTWRHEWWKKSDLLTSAHRQWLREDVSGKQLRDAFQAFKSAWDAFSSNVETTRQQLINLYVTDLKDTLDFAEGPARYHAVHQDWHPAYRTTLYDRGYYDIFMFDLNGDLIYSVFKETDYATNFMLDGNGPWKDSGLGEAFRLALAAPDNISYVDWKPYGPSADAPAAFFATGLRDEDGVLIGIYSIQLPPEYERSIDEIHPACSFEALTQAFEGSINVGALGEPTAETAEKPLPCFKGYSPVSFMSLIHRHFELGYPAGDLSTQVPHPYYEIAAQAVDGACAIAFAIQNLLQQGYTVQQVQEPSQEVYERLSNFMRTELDFQGVSGRVKFQGNNKDGLLAVRQVQGGSYVRVGMVDPNRTITWSANATTAMYWQVEPADTVELAWVLPLAGTLAICIPCLIGCWAGYRLRASWRQQQQQQLQNQK</sequence>